<evidence type="ECO:0000313" key="3">
    <source>
        <dbReference type="Proteomes" id="UP000034410"/>
    </source>
</evidence>
<dbReference type="AlphaFoldDB" id="A0A0F7JXF7"/>
<proteinExistence type="predicted"/>
<organism evidence="2 3">
    <name type="scientific">Sedimenticola thiotaurini</name>
    <dbReference type="NCBI Taxonomy" id="1543721"/>
    <lineage>
        <taxon>Bacteria</taxon>
        <taxon>Pseudomonadati</taxon>
        <taxon>Pseudomonadota</taxon>
        <taxon>Gammaproteobacteria</taxon>
        <taxon>Chromatiales</taxon>
        <taxon>Sedimenticolaceae</taxon>
        <taxon>Sedimenticola</taxon>
    </lineage>
</organism>
<dbReference type="Gene3D" id="3.30.70.100">
    <property type="match status" value="1"/>
</dbReference>
<dbReference type="SUPFAM" id="SSF54909">
    <property type="entry name" value="Dimeric alpha+beta barrel"/>
    <property type="match status" value="1"/>
</dbReference>
<feature type="domain" description="DUF1330" evidence="1">
    <location>
        <begin position="4"/>
        <end position="94"/>
    </location>
</feature>
<sequence length="95" mass="10567">MSNAYVIGHITVKDADKWSQYREQVPATLEPWGAELLLRANLARVLDGTHAHTDTVVIRFPDLAAANGWHESAAYQALIPLRQSAADIDLLIFQE</sequence>
<keyword evidence="3" id="KW-1185">Reference proteome</keyword>
<dbReference type="Pfam" id="PF07045">
    <property type="entry name" value="DUF1330"/>
    <property type="match status" value="1"/>
</dbReference>
<dbReference type="InterPro" id="IPR011008">
    <property type="entry name" value="Dimeric_a/b-barrel"/>
</dbReference>
<evidence type="ECO:0000313" key="2">
    <source>
        <dbReference type="EMBL" id="AKH20009.1"/>
    </source>
</evidence>
<accession>A0A0F7JXF7</accession>
<dbReference type="EMBL" id="CP011412">
    <property type="protein sequence ID" value="AKH20009.1"/>
    <property type="molecule type" value="Genomic_DNA"/>
</dbReference>
<dbReference type="PANTHER" id="PTHR41521">
    <property type="match status" value="1"/>
</dbReference>
<gene>
    <name evidence="2" type="ORF">AAY24_06190</name>
</gene>
<protein>
    <recommendedName>
        <fullName evidence="1">DUF1330 domain-containing protein</fullName>
    </recommendedName>
</protein>
<dbReference type="OrthoDB" id="9806380at2"/>
<evidence type="ECO:0000259" key="1">
    <source>
        <dbReference type="Pfam" id="PF07045"/>
    </source>
</evidence>
<reference evidence="2 3" key="1">
    <citation type="journal article" date="2015" name="Genome Announc.">
        <title>Complete Genome Sequence of Sedimenticola thiotaurini Strain SIP-G1, a Polyphosphate- and Polyhydroxyalkanoate-Accumulating Sulfur-Oxidizing Gammaproteobacterium Isolated from Salt Marsh Sediments.</title>
        <authorList>
            <person name="Flood B.E."/>
            <person name="Jones D.S."/>
            <person name="Bailey J.V."/>
        </authorList>
    </citation>
    <scope>NUCLEOTIDE SEQUENCE [LARGE SCALE GENOMIC DNA]</scope>
    <source>
        <strain evidence="2 3">SIP-G1</strain>
    </source>
</reference>
<dbReference type="PATRIC" id="fig|1543721.4.peg.1279"/>
<dbReference type="KEGG" id="seds:AAY24_06190"/>
<dbReference type="Proteomes" id="UP000034410">
    <property type="component" value="Chromosome"/>
</dbReference>
<dbReference type="PANTHER" id="PTHR41521:SF4">
    <property type="entry name" value="BLR0684 PROTEIN"/>
    <property type="match status" value="1"/>
</dbReference>
<dbReference type="RefSeq" id="WP_046858944.1">
    <property type="nucleotide sequence ID" value="NZ_CP011412.1"/>
</dbReference>
<name>A0A0F7JXF7_9GAMM</name>
<dbReference type="InterPro" id="IPR010753">
    <property type="entry name" value="DUF1330"/>
</dbReference>